<dbReference type="InterPro" id="IPR036249">
    <property type="entry name" value="Thioredoxin-like_sf"/>
</dbReference>
<dbReference type="PANTHER" id="PTHR44051:SF8">
    <property type="entry name" value="GLUTATHIONE S-TRANSFERASE GSTA"/>
    <property type="match status" value="1"/>
</dbReference>
<dbReference type="PROSITE" id="PS50404">
    <property type="entry name" value="GST_NTER"/>
    <property type="match status" value="1"/>
</dbReference>
<dbReference type="SFLD" id="SFLDG00358">
    <property type="entry name" value="Main_(cytGST)"/>
    <property type="match status" value="1"/>
</dbReference>
<dbReference type="Gene3D" id="3.40.30.10">
    <property type="entry name" value="Glutaredoxin"/>
    <property type="match status" value="1"/>
</dbReference>
<dbReference type="PANTHER" id="PTHR44051">
    <property type="entry name" value="GLUTATHIONE S-TRANSFERASE-RELATED"/>
    <property type="match status" value="1"/>
</dbReference>
<dbReference type="InterPro" id="IPR036282">
    <property type="entry name" value="Glutathione-S-Trfase_C_sf"/>
</dbReference>
<dbReference type="SUPFAM" id="SSF52833">
    <property type="entry name" value="Thioredoxin-like"/>
    <property type="match status" value="1"/>
</dbReference>
<sequence length="205" mass="22835">MLLYDTPGAPNPRRVRIFLAEKGVTIETRDVNLMALEHKRAEFARINPLQSVPALLLDDGAVLTESVAICRYIEGLHPEPPLMGRGARETAFVEMWQRRMEFQLFAPVAHAFRHSHPRMTVLEQPQIPQFAEVQRGRAVAAMRWLDGELAGRAHVAGEAFTIADITAFVALELTHRARIDIPDALAHLARWRAGVATRPGVAAAR</sequence>
<comment type="caution">
    <text evidence="3">The sequence shown here is derived from an EMBL/GenBank/DDBJ whole genome shotgun (WGS) entry which is preliminary data.</text>
</comment>
<dbReference type="InterPro" id="IPR004045">
    <property type="entry name" value="Glutathione_S-Trfase_N"/>
</dbReference>
<dbReference type="SUPFAM" id="SSF47616">
    <property type="entry name" value="GST C-terminal domain-like"/>
    <property type="match status" value="1"/>
</dbReference>
<reference evidence="3" key="1">
    <citation type="journal article" date="2023" name="Int. J. Syst. Evol. Microbiol.">
        <title>Methylocystis iwaonis sp. nov., a type II methane-oxidizing bacterium from surface soil of a rice paddy field in Japan, and emended description of the genus Methylocystis (ex Whittenbury et al. 1970) Bowman et al. 1993.</title>
        <authorList>
            <person name="Kaise H."/>
            <person name="Sawadogo J.B."/>
            <person name="Alam M.S."/>
            <person name="Ueno C."/>
            <person name="Dianou D."/>
            <person name="Shinjo R."/>
            <person name="Asakawa S."/>
        </authorList>
    </citation>
    <scope>NUCLEOTIDE SEQUENCE</scope>
    <source>
        <strain evidence="3">LMG27198</strain>
    </source>
</reference>
<dbReference type="InterPro" id="IPR040079">
    <property type="entry name" value="Glutathione_S-Trfase"/>
</dbReference>
<organism evidence="3 4">
    <name type="scientific">Methylocystis echinoides</name>
    <dbReference type="NCBI Taxonomy" id="29468"/>
    <lineage>
        <taxon>Bacteria</taxon>
        <taxon>Pseudomonadati</taxon>
        <taxon>Pseudomonadota</taxon>
        <taxon>Alphaproteobacteria</taxon>
        <taxon>Hyphomicrobiales</taxon>
        <taxon>Methylocystaceae</taxon>
        <taxon>Methylocystis</taxon>
    </lineage>
</organism>
<proteinExistence type="predicted"/>
<dbReference type="EMBL" id="BSEC01000001">
    <property type="protein sequence ID" value="GLI91711.1"/>
    <property type="molecule type" value="Genomic_DNA"/>
</dbReference>
<evidence type="ECO:0000259" key="1">
    <source>
        <dbReference type="PROSITE" id="PS50404"/>
    </source>
</evidence>
<evidence type="ECO:0000313" key="3">
    <source>
        <dbReference type="EMBL" id="GLI91711.1"/>
    </source>
</evidence>
<dbReference type="InterPro" id="IPR010987">
    <property type="entry name" value="Glutathione-S-Trfase_C-like"/>
</dbReference>
<dbReference type="AlphaFoldDB" id="A0A9W6GRS5"/>
<accession>A0A9W6GRS5</accession>
<dbReference type="RefSeq" id="WP_281800493.1">
    <property type="nucleotide sequence ID" value="NZ_BSEC01000001.1"/>
</dbReference>
<keyword evidence="4" id="KW-1185">Reference proteome</keyword>
<dbReference type="Pfam" id="PF13410">
    <property type="entry name" value="GST_C_2"/>
    <property type="match status" value="1"/>
</dbReference>
<evidence type="ECO:0000313" key="4">
    <source>
        <dbReference type="Proteomes" id="UP001144323"/>
    </source>
</evidence>
<feature type="domain" description="GST N-terminal" evidence="1">
    <location>
        <begin position="1"/>
        <end position="81"/>
    </location>
</feature>
<feature type="domain" description="GST C-terminal" evidence="2">
    <location>
        <begin position="86"/>
        <end position="205"/>
    </location>
</feature>
<dbReference type="InterPro" id="IPR034345">
    <property type="entry name" value="Gtt2-like_N"/>
</dbReference>
<dbReference type="SFLD" id="SFLDS00019">
    <property type="entry name" value="Glutathione_Transferase_(cytos"/>
    <property type="match status" value="1"/>
</dbReference>
<dbReference type="Pfam" id="PF02798">
    <property type="entry name" value="GST_N"/>
    <property type="match status" value="1"/>
</dbReference>
<dbReference type="Gene3D" id="1.20.1050.10">
    <property type="match status" value="1"/>
</dbReference>
<evidence type="ECO:0000259" key="2">
    <source>
        <dbReference type="PROSITE" id="PS50405"/>
    </source>
</evidence>
<dbReference type="CDD" id="cd03051">
    <property type="entry name" value="GST_N_GTT2_like"/>
    <property type="match status" value="1"/>
</dbReference>
<name>A0A9W6GRS5_9HYPH</name>
<gene>
    <name evidence="3" type="ORF">LMG27198_07030</name>
</gene>
<dbReference type="Proteomes" id="UP001144323">
    <property type="component" value="Unassembled WGS sequence"/>
</dbReference>
<dbReference type="PROSITE" id="PS50405">
    <property type="entry name" value="GST_CTER"/>
    <property type="match status" value="1"/>
</dbReference>
<protein>
    <submittedName>
        <fullName evidence="3">Glutathione S-transferase</fullName>
    </submittedName>
</protein>